<protein>
    <submittedName>
        <fullName evidence="2">Transposase IS200 like</fullName>
    </submittedName>
    <submittedName>
        <fullName evidence="3">Transposase IS200-protein</fullName>
    </submittedName>
</protein>
<evidence type="ECO:0000259" key="1">
    <source>
        <dbReference type="SMART" id="SM01321"/>
    </source>
</evidence>
<dbReference type="PANTHER" id="PTHR33360">
    <property type="entry name" value="TRANSPOSASE FOR INSERTION SEQUENCE ELEMENT IS200"/>
    <property type="match status" value="1"/>
</dbReference>
<dbReference type="GO" id="GO:0003677">
    <property type="term" value="F:DNA binding"/>
    <property type="evidence" value="ECO:0007669"/>
    <property type="project" value="InterPro"/>
</dbReference>
<dbReference type="EMBL" id="CDGJ01000134">
    <property type="protein sequence ID" value="CEJ09652.1"/>
    <property type="molecule type" value="Genomic_DNA"/>
</dbReference>
<dbReference type="InterPro" id="IPR002686">
    <property type="entry name" value="Transposase_17"/>
</dbReference>
<accession>A0A8S0WM01</accession>
<dbReference type="GO" id="GO:0004803">
    <property type="term" value="F:transposase activity"/>
    <property type="evidence" value="ECO:0007669"/>
    <property type="project" value="InterPro"/>
</dbReference>
<evidence type="ECO:0000313" key="3">
    <source>
        <dbReference type="EMBL" id="CEJ09652.1"/>
    </source>
</evidence>
<dbReference type="Pfam" id="PF01797">
    <property type="entry name" value="Y1_Tnp"/>
    <property type="match status" value="1"/>
</dbReference>
<name>A0A8S0WM01_9FIRM</name>
<organism evidence="2">
    <name type="scientific">Acididesulfobacillus acetoxydans</name>
    <dbReference type="NCBI Taxonomy" id="1561005"/>
    <lineage>
        <taxon>Bacteria</taxon>
        <taxon>Bacillati</taxon>
        <taxon>Bacillota</taxon>
        <taxon>Clostridia</taxon>
        <taxon>Eubacteriales</taxon>
        <taxon>Peptococcaceae</taxon>
        <taxon>Acididesulfobacillus</taxon>
    </lineage>
</organism>
<gene>
    <name evidence="2" type="ORF">DEACI_0926</name>
    <name evidence="3" type="ORF">DEACI_4137</name>
</gene>
<dbReference type="SMART" id="SM01321">
    <property type="entry name" value="Y1_Tnp"/>
    <property type="match status" value="1"/>
</dbReference>
<dbReference type="InterPro" id="IPR036515">
    <property type="entry name" value="Transposase_17_sf"/>
</dbReference>
<dbReference type="Proteomes" id="UP001071230">
    <property type="component" value="Unassembled WGS sequence"/>
</dbReference>
<keyword evidence="4" id="KW-1185">Reference proteome</keyword>
<evidence type="ECO:0000313" key="4">
    <source>
        <dbReference type="Proteomes" id="UP001071230"/>
    </source>
</evidence>
<dbReference type="KEGG" id="aacx:DEACI_0926"/>
<dbReference type="NCBIfam" id="NF033573">
    <property type="entry name" value="transpos_IS200"/>
    <property type="match status" value="1"/>
</dbReference>
<evidence type="ECO:0000313" key="2">
    <source>
        <dbReference type="EMBL" id="CAA7600274.1"/>
    </source>
</evidence>
<dbReference type="PANTHER" id="PTHR33360:SF2">
    <property type="entry name" value="TRANSPOSASE FOR INSERTION SEQUENCE ELEMENT IS200"/>
    <property type="match status" value="1"/>
</dbReference>
<reference evidence="3" key="1">
    <citation type="submission" date="2014-11" db="EMBL/GenBank/DDBJ databases">
        <authorList>
            <person name="Hornung B.V."/>
        </authorList>
    </citation>
    <scope>NUCLEOTIDE SEQUENCE</scope>
    <source>
        <strain evidence="3">INE</strain>
    </source>
</reference>
<dbReference type="Gene3D" id="3.30.70.1290">
    <property type="entry name" value="Transposase IS200-like"/>
    <property type="match status" value="1"/>
</dbReference>
<dbReference type="RefSeq" id="WP_240983971.1">
    <property type="nucleotide sequence ID" value="NZ_CDGJ01000134.1"/>
</dbReference>
<feature type="domain" description="Transposase IS200-like" evidence="1">
    <location>
        <begin position="11"/>
        <end position="130"/>
    </location>
</feature>
<proteinExistence type="predicted"/>
<dbReference type="EMBL" id="LR746496">
    <property type="protein sequence ID" value="CAA7600274.1"/>
    <property type="molecule type" value="Genomic_DNA"/>
</dbReference>
<dbReference type="AlphaFoldDB" id="A0A8S0WM01"/>
<reference evidence="2" key="2">
    <citation type="submission" date="2020-01" db="EMBL/GenBank/DDBJ databases">
        <authorList>
            <person name="Hornung B."/>
        </authorList>
    </citation>
    <scope>NUCLEOTIDE SEQUENCE</scope>
    <source>
        <strain evidence="2">PacBioINE</strain>
    </source>
</reference>
<dbReference type="Proteomes" id="UP000836597">
    <property type="component" value="Chromosome"/>
</dbReference>
<sequence length="133" mass="15218">MDKFKNTRHATYLTNYHMVWIPKYRRKILTGNVALAVEESLRTAAQEKGWEIIALEVMPDHVHLFVSAPPKYAPADLVKVFKGWSARRVLMAFPNLAQKTSRGTLWAPSYYVGTAGNVSAETIRHYIEECQDH</sequence>
<dbReference type="SUPFAM" id="SSF143422">
    <property type="entry name" value="Transposase IS200-like"/>
    <property type="match status" value="1"/>
</dbReference>
<dbReference type="GO" id="GO:0006313">
    <property type="term" value="P:DNA transposition"/>
    <property type="evidence" value="ECO:0007669"/>
    <property type="project" value="InterPro"/>
</dbReference>